<keyword evidence="3" id="KW-1185">Reference proteome</keyword>
<accession>A0A6G1I384</accession>
<reference evidence="2" key="1">
    <citation type="journal article" date="2020" name="Stud. Mycol.">
        <title>101 Dothideomycetes genomes: a test case for predicting lifestyles and emergence of pathogens.</title>
        <authorList>
            <person name="Haridas S."/>
            <person name="Albert R."/>
            <person name="Binder M."/>
            <person name="Bloem J."/>
            <person name="Labutti K."/>
            <person name="Salamov A."/>
            <person name="Andreopoulos B."/>
            <person name="Baker S."/>
            <person name="Barry K."/>
            <person name="Bills G."/>
            <person name="Bluhm B."/>
            <person name="Cannon C."/>
            <person name="Castanera R."/>
            <person name="Culley D."/>
            <person name="Daum C."/>
            <person name="Ezra D."/>
            <person name="Gonzalez J."/>
            <person name="Henrissat B."/>
            <person name="Kuo A."/>
            <person name="Liang C."/>
            <person name="Lipzen A."/>
            <person name="Lutzoni F."/>
            <person name="Magnuson J."/>
            <person name="Mondo S."/>
            <person name="Nolan M."/>
            <person name="Ohm R."/>
            <person name="Pangilinan J."/>
            <person name="Park H.-J."/>
            <person name="Ramirez L."/>
            <person name="Alfaro M."/>
            <person name="Sun H."/>
            <person name="Tritt A."/>
            <person name="Yoshinaga Y."/>
            <person name="Zwiers L.-H."/>
            <person name="Turgeon B."/>
            <person name="Goodwin S."/>
            <person name="Spatafora J."/>
            <person name="Crous P."/>
            <person name="Grigoriev I."/>
        </authorList>
    </citation>
    <scope>NUCLEOTIDE SEQUENCE</scope>
    <source>
        <strain evidence="2">CBS 262.69</strain>
    </source>
</reference>
<organism evidence="2 3">
    <name type="scientific">Trichodelitschia bisporula</name>
    <dbReference type="NCBI Taxonomy" id="703511"/>
    <lineage>
        <taxon>Eukaryota</taxon>
        <taxon>Fungi</taxon>
        <taxon>Dikarya</taxon>
        <taxon>Ascomycota</taxon>
        <taxon>Pezizomycotina</taxon>
        <taxon>Dothideomycetes</taxon>
        <taxon>Dothideomycetes incertae sedis</taxon>
        <taxon>Phaeotrichales</taxon>
        <taxon>Phaeotrichaceae</taxon>
        <taxon>Trichodelitschia</taxon>
    </lineage>
</organism>
<feature type="compositionally biased region" description="Polar residues" evidence="1">
    <location>
        <begin position="32"/>
        <end position="47"/>
    </location>
</feature>
<evidence type="ECO:0000256" key="1">
    <source>
        <dbReference type="SAM" id="MobiDB-lite"/>
    </source>
</evidence>
<dbReference type="AlphaFoldDB" id="A0A6G1I384"/>
<protein>
    <submittedName>
        <fullName evidence="2">Uncharacterized protein</fullName>
    </submittedName>
</protein>
<proteinExistence type="predicted"/>
<sequence>MSTDPIPTAPPRQRWRERKKKEKETKELLHSFSGTATSPLLDSTFLSDSDRPIPSPLLDWNKLDRISCTPPTTPFFPPSSPAFPEWDYLEPSPPDASSWTATDEEQLTQLRRRGNVLVVLREYVVASFMLIFGLDRNWARGANARRLVVRGEGENARRLVARGEEPVDE</sequence>
<dbReference type="EMBL" id="ML996691">
    <property type="protein sequence ID" value="KAF2402586.1"/>
    <property type="molecule type" value="Genomic_DNA"/>
</dbReference>
<name>A0A6G1I384_9PEZI</name>
<gene>
    <name evidence="2" type="ORF">EJ06DRAFT_555194</name>
</gene>
<evidence type="ECO:0000313" key="3">
    <source>
        <dbReference type="Proteomes" id="UP000799640"/>
    </source>
</evidence>
<evidence type="ECO:0000313" key="2">
    <source>
        <dbReference type="EMBL" id="KAF2402586.1"/>
    </source>
</evidence>
<feature type="region of interest" description="Disordered" evidence="1">
    <location>
        <begin position="1"/>
        <end position="48"/>
    </location>
</feature>
<dbReference type="Proteomes" id="UP000799640">
    <property type="component" value="Unassembled WGS sequence"/>
</dbReference>